<feature type="domain" description="HTH araC/xylS-type" evidence="4">
    <location>
        <begin position="205"/>
        <end position="303"/>
    </location>
</feature>
<dbReference type="SUPFAM" id="SSF46689">
    <property type="entry name" value="Homeodomain-like"/>
    <property type="match status" value="2"/>
</dbReference>
<reference evidence="5 6" key="1">
    <citation type="submission" date="2015-07" db="EMBL/GenBank/DDBJ databases">
        <title>Genome sequencing of Kibdelosporangium phytohabitans.</title>
        <authorList>
            <person name="Qin S."/>
            <person name="Xing K."/>
        </authorList>
    </citation>
    <scope>NUCLEOTIDE SEQUENCE [LARGE SCALE GENOMIC DNA]</scope>
    <source>
        <strain evidence="5 6">KLBMP1111</strain>
    </source>
</reference>
<keyword evidence="6" id="KW-1185">Reference proteome</keyword>
<dbReference type="SMART" id="SM00342">
    <property type="entry name" value="HTH_ARAC"/>
    <property type="match status" value="1"/>
</dbReference>
<dbReference type="GO" id="GO:0003700">
    <property type="term" value="F:DNA-binding transcription factor activity"/>
    <property type="evidence" value="ECO:0007669"/>
    <property type="project" value="InterPro"/>
</dbReference>
<dbReference type="InterPro" id="IPR050204">
    <property type="entry name" value="AraC_XylS_family_regulators"/>
</dbReference>
<dbReference type="Pfam" id="PF12833">
    <property type="entry name" value="HTH_18"/>
    <property type="match status" value="1"/>
</dbReference>
<evidence type="ECO:0000256" key="2">
    <source>
        <dbReference type="ARBA" id="ARBA00023125"/>
    </source>
</evidence>
<dbReference type="GO" id="GO:0043565">
    <property type="term" value="F:sequence-specific DNA binding"/>
    <property type="evidence" value="ECO:0007669"/>
    <property type="project" value="InterPro"/>
</dbReference>
<dbReference type="STRING" id="860235.AOZ06_22345"/>
<sequence>MDVLSDVIAIMRTGRPRSTRISWRAPWGHRFPSTPGSAGFQVVLKGACWFVPTDGPPVELSAGDIVFLPKGHGYGLADSPVTPLAEPPCDPGGVLLYASAVVGGDGAEVVTLCGGYDLDPARTHPILRELPDVVHLPERLGHAPGLRAAVDMLTGEIERPGLGADTLVTSLLDVLQLYIFRAWFGRDADCTKAGWAAALADPAMCAALDAIHRDPARRWTVQSLAAEAGLSRAAFAQKFTRLVGRAPLTYLTWWRLALGASLLRERDVSIAQVAQRVGYGSEYAFGTAFKREYGMSPGRYHRQACPA</sequence>
<dbReference type="SUPFAM" id="SSF51182">
    <property type="entry name" value="RmlC-like cupins"/>
    <property type="match status" value="1"/>
</dbReference>
<dbReference type="InterPro" id="IPR018062">
    <property type="entry name" value="HTH_AraC-typ_CS"/>
</dbReference>
<dbReference type="PROSITE" id="PS01124">
    <property type="entry name" value="HTH_ARAC_FAMILY_2"/>
    <property type="match status" value="1"/>
</dbReference>
<keyword evidence="3" id="KW-0804">Transcription</keyword>
<dbReference type="PANTHER" id="PTHR46796:SF13">
    <property type="entry name" value="HTH-TYPE TRANSCRIPTIONAL ACTIVATOR RHAS"/>
    <property type="match status" value="1"/>
</dbReference>
<dbReference type="Gene3D" id="2.60.120.10">
    <property type="entry name" value="Jelly Rolls"/>
    <property type="match status" value="1"/>
</dbReference>
<gene>
    <name evidence="5" type="ORF">AOZ06_22345</name>
</gene>
<dbReference type="OrthoDB" id="241790at2"/>
<evidence type="ECO:0000313" key="6">
    <source>
        <dbReference type="Proteomes" id="UP000063699"/>
    </source>
</evidence>
<dbReference type="InterPro" id="IPR011051">
    <property type="entry name" value="RmlC_Cupin_sf"/>
</dbReference>
<dbReference type="Pfam" id="PF12852">
    <property type="entry name" value="Cupin_6"/>
    <property type="match status" value="1"/>
</dbReference>
<evidence type="ECO:0000313" key="5">
    <source>
        <dbReference type="EMBL" id="ALG09283.1"/>
    </source>
</evidence>
<dbReference type="KEGG" id="kphy:AOZ06_22345"/>
<dbReference type="EMBL" id="CP012752">
    <property type="protein sequence ID" value="ALG09283.1"/>
    <property type="molecule type" value="Genomic_DNA"/>
</dbReference>
<accession>A0A0N9I0D4</accession>
<protein>
    <submittedName>
        <fullName evidence="5">AraC family transcriptional regulator</fullName>
    </submittedName>
</protein>
<organism evidence="5 6">
    <name type="scientific">Kibdelosporangium phytohabitans</name>
    <dbReference type="NCBI Taxonomy" id="860235"/>
    <lineage>
        <taxon>Bacteria</taxon>
        <taxon>Bacillati</taxon>
        <taxon>Actinomycetota</taxon>
        <taxon>Actinomycetes</taxon>
        <taxon>Pseudonocardiales</taxon>
        <taxon>Pseudonocardiaceae</taxon>
        <taxon>Kibdelosporangium</taxon>
    </lineage>
</organism>
<dbReference type="InterPro" id="IPR014710">
    <property type="entry name" value="RmlC-like_jellyroll"/>
</dbReference>
<dbReference type="PROSITE" id="PS00041">
    <property type="entry name" value="HTH_ARAC_FAMILY_1"/>
    <property type="match status" value="1"/>
</dbReference>
<name>A0A0N9I0D4_9PSEU</name>
<dbReference type="AlphaFoldDB" id="A0A0N9I0D4"/>
<dbReference type="PANTHER" id="PTHR46796">
    <property type="entry name" value="HTH-TYPE TRANSCRIPTIONAL ACTIVATOR RHAS-RELATED"/>
    <property type="match status" value="1"/>
</dbReference>
<dbReference type="Proteomes" id="UP000063699">
    <property type="component" value="Chromosome"/>
</dbReference>
<dbReference type="InterPro" id="IPR018060">
    <property type="entry name" value="HTH_AraC"/>
</dbReference>
<dbReference type="InterPro" id="IPR020449">
    <property type="entry name" value="Tscrpt_reg_AraC-type_HTH"/>
</dbReference>
<keyword evidence="1" id="KW-0805">Transcription regulation</keyword>
<dbReference type="InterPro" id="IPR032783">
    <property type="entry name" value="AraC_lig"/>
</dbReference>
<dbReference type="RefSeq" id="WP_054291187.1">
    <property type="nucleotide sequence ID" value="NZ_CP012752.1"/>
</dbReference>
<keyword evidence="2" id="KW-0238">DNA-binding</keyword>
<proteinExistence type="predicted"/>
<dbReference type="Gene3D" id="1.10.10.60">
    <property type="entry name" value="Homeodomain-like"/>
    <property type="match status" value="2"/>
</dbReference>
<dbReference type="InterPro" id="IPR009057">
    <property type="entry name" value="Homeodomain-like_sf"/>
</dbReference>
<evidence type="ECO:0000259" key="4">
    <source>
        <dbReference type="PROSITE" id="PS01124"/>
    </source>
</evidence>
<dbReference type="PRINTS" id="PR00032">
    <property type="entry name" value="HTHARAC"/>
</dbReference>
<evidence type="ECO:0000256" key="3">
    <source>
        <dbReference type="ARBA" id="ARBA00023163"/>
    </source>
</evidence>
<evidence type="ECO:0000256" key="1">
    <source>
        <dbReference type="ARBA" id="ARBA00023015"/>
    </source>
</evidence>